<dbReference type="EMBL" id="JWZT01002083">
    <property type="protein sequence ID" value="KII70365.1"/>
    <property type="molecule type" value="Genomic_DNA"/>
</dbReference>
<evidence type="ECO:0000313" key="1">
    <source>
        <dbReference type="EMBL" id="KII70365.1"/>
    </source>
</evidence>
<organism evidence="1 2">
    <name type="scientific">Thelohanellus kitauei</name>
    <name type="common">Myxosporean</name>
    <dbReference type="NCBI Taxonomy" id="669202"/>
    <lineage>
        <taxon>Eukaryota</taxon>
        <taxon>Metazoa</taxon>
        <taxon>Cnidaria</taxon>
        <taxon>Myxozoa</taxon>
        <taxon>Myxosporea</taxon>
        <taxon>Bivalvulida</taxon>
        <taxon>Platysporina</taxon>
        <taxon>Myxobolidae</taxon>
        <taxon>Thelohanellus</taxon>
    </lineage>
</organism>
<dbReference type="Proteomes" id="UP000031668">
    <property type="component" value="Unassembled WGS sequence"/>
</dbReference>
<comment type="caution">
    <text evidence="1">The sequence shown here is derived from an EMBL/GenBank/DDBJ whole genome shotgun (WGS) entry which is preliminary data.</text>
</comment>
<proteinExistence type="predicted"/>
<reference evidence="1 2" key="1">
    <citation type="journal article" date="2014" name="Genome Biol. Evol.">
        <title>The genome of the myxosporean Thelohanellus kitauei shows adaptations to nutrient acquisition within its fish host.</title>
        <authorList>
            <person name="Yang Y."/>
            <person name="Xiong J."/>
            <person name="Zhou Z."/>
            <person name="Huo F."/>
            <person name="Miao W."/>
            <person name="Ran C."/>
            <person name="Liu Y."/>
            <person name="Zhang J."/>
            <person name="Feng J."/>
            <person name="Wang M."/>
            <person name="Wang M."/>
            <person name="Wang L."/>
            <person name="Yao B."/>
        </authorList>
    </citation>
    <scope>NUCLEOTIDE SEQUENCE [LARGE SCALE GENOMIC DNA]</scope>
    <source>
        <strain evidence="1">Wuqing</strain>
    </source>
</reference>
<keyword evidence="2" id="KW-1185">Reference proteome</keyword>
<name>A0A0C2N1W5_THEKT</name>
<dbReference type="AlphaFoldDB" id="A0A0C2N1W5"/>
<gene>
    <name evidence="1" type="ORF">RF11_00147</name>
</gene>
<sequence length="227" mass="25003">MVKVVGITNIERGIIPVTQRSVRSKHPGCVEAIIYSSTVSGIRPATSRPLYIINIDLKNPSTWCPITLSTRSWVTSSKRTQALRLGSGEPQNSSAHVSPPQTTPAQLFLSGFMRASRKGTLYPLFYQRSALTVDCLAQIQPNRVYGCYQYQDNEAGPVLDLTASFGSVVLTRIARSPMELVFPMVASVNLYKYQGVWELAKPLQCLSINECVKKLFGTSEKSFPAIA</sequence>
<accession>A0A0C2N1W5</accession>
<evidence type="ECO:0000313" key="2">
    <source>
        <dbReference type="Proteomes" id="UP000031668"/>
    </source>
</evidence>
<protein>
    <submittedName>
        <fullName evidence="1">Uncharacterized protein</fullName>
    </submittedName>
</protein>